<dbReference type="EMBL" id="LQYE01000001">
    <property type="protein sequence ID" value="OAT70535.1"/>
    <property type="molecule type" value="Genomic_DNA"/>
</dbReference>
<evidence type="ECO:0008006" key="3">
    <source>
        <dbReference type="Google" id="ProtNLM"/>
    </source>
</evidence>
<evidence type="ECO:0000313" key="1">
    <source>
        <dbReference type="EMBL" id="OAT70535.1"/>
    </source>
</evidence>
<name>A0A179VHR5_9MYCO</name>
<evidence type="ECO:0000313" key="2">
    <source>
        <dbReference type="Proteomes" id="UP000186919"/>
    </source>
</evidence>
<accession>A0A179VHR5</accession>
<sequence length="194" mass="21550">MAGGIRARGSSLNGALPDSLRYTDGQYVFERMPGWDTATAALAERRRFANALHAVHRPWFAIRVPRGVGVLTTTGRKTGSPRVTYVKAVRDGNRVYLAAITGRHTLWVKNIQADPHVRIRLTGGTYAGKARPIGPDDPMYEAARERFCGVVHPFDYVENMFHRKGLPSRRKIAELHRAWFEGGTPLVVELTTGA</sequence>
<protein>
    <recommendedName>
        <fullName evidence="3">Nitroreductase</fullName>
    </recommendedName>
</protein>
<dbReference type="Proteomes" id="UP000186919">
    <property type="component" value="Unassembled WGS sequence"/>
</dbReference>
<dbReference type="InterPro" id="IPR012349">
    <property type="entry name" value="Split_barrel_FMN-bd"/>
</dbReference>
<proteinExistence type="predicted"/>
<gene>
    <name evidence="1" type="ORF">AWB85_04180</name>
</gene>
<dbReference type="RefSeq" id="WP_081271901.1">
    <property type="nucleotide sequence ID" value="NZ_LQYE01000001.1"/>
</dbReference>
<organism evidence="1 2">
    <name type="scientific">Mycobacteroides immunogenum</name>
    <dbReference type="NCBI Taxonomy" id="83262"/>
    <lineage>
        <taxon>Bacteria</taxon>
        <taxon>Bacillati</taxon>
        <taxon>Actinomycetota</taxon>
        <taxon>Actinomycetes</taxon>
        <taxon>Mycobacteriales</taxon>
        <taxon>Mycobacteriaceae</taxon>
        <taxon>Mycobacteroides</taxon>
    </lineage>
</organism>
<dbReference type="SUPFAM" id="SSF50475">
    <property type="entry name" value="FMN-binding split barrel"/>
    <property type="match status" value="1"/>
</dbReference>
<dbReference type="NCBIfam" id="TIGR00026">
    <property type="entry name" value="hi_GC_TIGR00026"/>
    <property type="match status" value="1"/>
</dbReference>
<dbReference type="Gene3D" id="2.30.110.10">
    <property type="entry name" value="Electron Transport, Fmn-binding Protein, Chain A"/>
    <property type="match status" value="1"/>
</dbReference>
<dbReference type="AlphaFoldDB" id="A0A179VHR5"/>
<dbReference type="Pfam" id="PF04075">
    <property type="entry name" value="F420H2_quin_red"/>
    <property type="match status" value="1"/>
</dbReference>
<reference evidence="1 2" key="1">
    <citation type="submission" date="2016-01" db="EMBL/GenBank/DDBJ databases">
        <title>Mycobacterium immunogenum strain CD11_6 genome sequencing and assembly.</title>
        <authorList>
            <person name="Kaur G."/>
            <person name="Nair G.R."/>
            <person name="Mayilraj S."/>
        </authorList>
    </citation>
    <scope>NUCLEOTIDE SEQUENCE [LARGE SCALE GENOMIC DNA]</scope>
    <source>
        <strain evidence="1 2">CD11-6</strain>
    </source>
</reference>
<comment type="caution">
    <text evidence="1">The sequence shown here is derived from an EMBL/GenBank/DDBJ whole genome shotgun (WGS) entry which is preliminary data.</text>
</comment>
<dbReference type="InterPro" id="IPR004378">
    <property type="entry name" value="F420H2_quin_Rdtase"/>
</dbReference>
<dbReference type="GO" id="GO:0016491">
    <property type="term" value="F:oxidoreductase activity"/>
    <property type="evidence" value="ECO:0007669"/>
    <property type="project" value="InterPro"/>
</dbReference>